<feature type="transmembrane region" description="Helical" evidence="1">
    <location>
        <begin position="54"/>
        <end position="74"/>
    </location>
</feature>
<dbReference type="EMBL" id="LAZR01005296">
    <property type="protein sequence ID" value="KKN01115.1"/>
    <property type="molecule type" value="Genomic_DNA"/>
</dbReference>
<gene>
    <name evidence="2" type="ORF">LCGC14_1130860</name>
</gene>
<evidence type="ECO:0000313" key="2">
    <source>
        <dbReference type="EMBL" id="KKN01115.1"/>
    </source>
</evidence>
<protein>
    <submittedName>
        <fullName evidence="2">Uncharacterized protein</fullName>
    </submittedName>
</protein>
<evidence type="ECO:0000256" key="1">
    <source>
        <dbReference type="SAM" id="Phobius"/>
    </source>
</evidence>
<organism evidence="2">
    <name type="scientific">marine sediment metagenome</name>
    <dbReference type="NCBI Taxonomy" id="412755"/>
    <lineage>
        <taxon>unclassified sequences</taxon>
        <taxon>metagenomes</taxon>
        <taxon>ecological metagenomes</taxon>
    </lineage>
</organism>
<name>A0A0F9M107_9ZZZZ</name>
<sequence length="85" mass="9451">MKEFWDCLGPGQAAIITIGLLPGLFLLGQVPYWSLRCLGRFKARKHPWWIESWAAGYVLFAGALLILGLIDIIYCLICPECGGLL</sequence>
<reference evidence="2" key="1">
    <citation type="journal article" date="2015" name="Nature">
        <title>Complex archaea that bridge the gap between prokaryotes and eukaryotes.</title>
        <authorList>
            <person name="Spang A."/>
            <person name="Saw J.H."/>
            <person name="Jorgensen S.L."/>
            <person name="Zaremba-Niedzwiedzka K."/>
            <person name="Martijn J."/>
            <person name="Lind A.E."/>
            <person name="van Eijk R."/>
            <person name="Schleper C."/>
            <person name="Guy L."/>
            <person name="Ettema T.J."/>
        </authorList>
    </citation>
    <scope>NUCLEOTIDE SEQUENCE</scope>
</reference>
<accession>A0A0F9M107</accession>
<comment type="caution">
    <text evidence="2">The sequence shown here is derived from an EMBL/GenBank/DDBJ whole genome shotgun (WGS) entry which is preliminary data.</text>
</comment>
<feature type="transmembrane region" description="Helical" evidence="1">
    <location>
        <begin position="12"/>
        <end position="33"/>
    </location>
</feature>
<dbReference type="AlphaFoldDB" id="A0A0F9M107"/>
<keyword evidence="1" id="KW-1133">Transmembrane helix</keyword>
<keyword evidence="1" id="KW-0472">Membrane</keyword>
<keyword evidence="1" id="KW-0812">Transmembrane</keyword>
<proteinExistence type="predicted"/>